<organism evidence="2 3">
    <name type="scientific">Diversispora epigaea</name>
    <dbReference type="NCBI Taxonomy" id="1348612"/>
    <lineage>
        <taxon>Eukaryota</taxon>
        <taxon>Fungi</taxon>
        <taxon>Fungi incertae sedis</taxon>
        <taxon>Mucoromycota</taxon>
        <taxon>Glomeromycotina</taxon>
        <taxon>Glomeromycetes</taxon>
        <taxon>Diversisporales</taxon>
        <taxon>Diversisporaceae</taxon>
        <taxon>Diversispora</taxon>
    </lineage>
</organism>
<feature type="compositionally biased region" description="Polar residues" evidence="1">
    <location>
        <begin position="151"/>
        <end position="163"/>
    </location>
</feature>
<evidence type="ECO:0000313" key="3">
    <source>
        <dbReference type="Proteomes" id="UP000266861"/>
    </source>
</evidence>
<sequence length="210" mass="24335">MRPLYVSTSKLNYTTAIAHYFSIITVHPKLEKKLCYCSAFKIPNNINDPNNERHICFEFDEALETFGVRFIKQNINENIFDKKTLRDQIKISQDEKKRIDLLLSEYLGNYSISHSEQAVKSCKESLWKLVDDLIIEVLGIEYRNSKVAENSNEASPTTKFTEPQSKRRKTIDTKHRTTDNEIAILSVLKIYKNNLPNEVITSVCEKLSKV</sequence>
<dbReference type="AlphaFoldDB" id="A0A397GEB0"/>
<feature type="region of interest" description="Disordered" evidence="1">
    <location>
        <begin position="151"/>
        <end position="173"/>
    </location>
</feature>
<proteinExistence type="predicted"/>
<gene>
    <name evidence="2" type="ORF">Glove_522g81</name>
</gene>
<dbReference type="EMBL" id="PQFF01000451">
    <property type="protein sequence ID" value="RHZ49355.1"/>
    <property type="molecule type" value="Genomic_DNA"/>
</dbReference>
<name>A0A397GEB0_9GLOM</name>
<accession>A0A397GEB0</accession>
<comment type="caution">
    <text evidence="2">The sequence shown here is derived from an EMBL/GenBank/DDBJ whole genome shotgun (WGS) entry which is preliminary data.</text>
</comment>
<dbReference type="Proteomes" id="UP000266861">
    <property type="component" value="Unassembled WGS sequence"/>
</dbReference>
<reference evidence="2 3" key="1">
    <citation type="submission" date="2018-08" db="EMBL/GenBank/DDBJ databases">
        <title>Genome and evolution of the arbuscular mycorrhizal fungus Diversispora epigaea (formerly Glomus versiforme) and its bacterial endosymbionts.</title>
        <authorList>
            <person name="Sun X."/>
            <person name="Fei Z."/>
            <person name="Harrison M."/>
        </authorList>
    </citation>
    <scope>NUCLEOTIDE SEQUENCE [LARGE SCALE GENOMIC DNA]</scope>
    <source>
        <strain evidence="2 3">IT104</strain>
    </source>
</reference>
<dbReference type="OrthoDB" id="2360134at2759"/>
<protein>
    <submittedName>
        <fullName evidence="2">Uncharacterized protein</fullName>
    </submittedName>
</protein>
<evidence type="ECO:0000256" key="1">
    <source>
        <dbReference type="SAM" id="MobiDB-lite"/>
    </source>
</evidence>
<evidence type="ECO:0000313" key="2">
    <source>
        <dbReference type="EMBL" id="RHZ49355.1"/>
    </source>
</evidence>
<keyword evidence="3" id="KW-1185">Reference proteome</keyword>